<comment type="caution">
    <text evidence="1">The sequence shown here is derived from an EMBL/GenBank/DDBJ whole genome shotgun (WGS) entry which is preliminary data.</text>
</comment>
<feature type="non-terminal residue" evidence="1">
    <location>
        <position position="12"/>
    </location>
</feature>
<evidence type="ECO:0000313" key="2">
    <source>
        <dbReference type="Proteomes" id="UP000008367"/>
    </source>
</evidence>
<gene>
    <name evidence="1" type="ORF">VCHENC02_5728A</name>
</gene>
<dbReference type="EMBL" id="AJSR01002555">
    <property type="protein sequence ID" value="EKM28371.1"/>
    <property type="molecule type" value="Genomic_DNA"/>
</dbReference>
<sequence>MYGIVQRSPLLF</sequence>
<evidence type="ECO:0000313" key="1">
    <source>
        <dbReference type="EMBL" id="EKM28371.1"/>
    </source>
</evidence>
<name>A0A454CPN4_VIBHA</name>
<accession>A0A454CPN4</accession>
<dbReference type="Proteomes" id="UP000008367">
    <property type="component" value="Unassembled WGS sequence"/>
</dbReference>
<proteinExistence type="predicted"/>
<protein>
    <submittedName>
        <fullName evidence="1">Uncharacterized protein</fullName>
    </submittedName>
</protein>
<organism evidence="1 2">
    <name type="scientific">Vibrio harveyi</name>
    <name type="common">Beneckea harveyi</name>
    <dbReference type="NCBI Taxonomy" id="669"/>
    <lineage>
        <taxon>Bacteria</taxon>
        <taxon>Pseudomonadati</taxon>
        <taxon>Pseudomonadota</taxon>
        <taxon>Gammaproteobacteria</taxon>
        <taxon>Vibrionales</taxon>
        <taxon>Vibrionaceae</taxon>
        <taxon>Vibrio</taxon>
    </lineage>
</organism>
<reference evidence="1 2" key="1">
    <citation type="submission" date="2012-10" db="EMBL/GenBank/DDBJ databases">
        <title>Genome sequence of Vibrio Cholerae HENC-02.</title>
        <authorList>
            <person name="Eppinger M."/>
            <person name="Hasan N.A."/>
            <person name="Sengamalay N."/>
            <person name="Hine E."/>
            <person name="Su Q."/>
            <person name="Daugherty S.C."/>
            <person name="Young S."/>
            <person name="Sadzewicz L."/>
            <person name="Tallon L."/>
            <person name="Cebula T.A."/>
            <person name="Ravel J."/>
            <person name="Colwell R.R."/>
        </authorList>
    </citation>
    <scope>NUCLEOTIDE SEQUENCE [LARGE SCALE GENOMIC DNA]</scope>
    <source>
        <strain evidence="1 2">HENC-02</strain>
    </source>
</reference>